<feature type="chain" id="PRO_5012372032" description="VPLPA-CTERM protein sorting domain-containing protein" evidence="2">
    <location>
        <begin position="28"/>
        <end position="216"/>
    </location>
</feature>
<name>A0A1X7BPN1_9RHOB</name>
<feature type="signal peptide" evidence="2">
    <location>
        <begin position="1"/>
        <end position="27"/>
    </location>
</feature>
<gene>
    <name evidence="3" type="ORF">ROA7745_01355</name>
</gene>
<dbReference type="AlphaFoldDB" id="A0A1X7BPN1"/>
<evidence type="ECO:0000313" key="4">
    <source>
        <dbReference type="Proteomes" id="UP000193224"/>
    </source>
</evidence>
<keyword evidence="4" id="KW-1185">Reference proteome</keyword>
<dbReference type="EMBL" id="FWXB01000003">
    <property type="protein sequence ID" value="SMC11541.1"/>
    <property type="molecule type" value="Genomic_DNA"/>
</dbReference>
<accession>A0A1X7BPN1</accession>
<keyword evidence="1" id="KW-1133">Transmembrane helix</keyword>
<proteinExistence type="predicted"/>
<reference evidence="3 4" key="1">
    <citation type="submission" date="2017-03" db="EMBL/GenBank/DDBJ databases">
        <authorList>
            <person name="Afonso C.L."/>
            <person name="Miller P.J."/>
            <person name="Scott M.A."/>
            <person name="Spackman E."/>
            <person name="Goraichik I."/>
            <person name="Dimitrov K.M."/>
            <person name="Suarez D.L."/>
            <person name="Swayne D.E."/>
        </authorList>
    </citation>
    <scope>NUCLEOTIDE SEQUENCE [LARGE SCALE GENOMIC DNA]</scope>
    <source>
        <strain evidence="3 4">CECT 7745</strain>
    </source>
</reference>
<keyword evidence="1" id="KW-0812">Transmembrane</keyword>
<evidence type="ECO:0000313" key="3">
    <source>
        <dbReference type="EMBL" id="SMC11541.1"/>
    </source>
</evidence>
<evidence type="ECO:0008006" key="5">
    <source>
        <dbReference type="Google" id="ProtNLM"/>
    </source>
</evidence>
<evidence type="ECO:0000256" key="2">
    <source>
        <dbReference type="SAM" id="SignalP"/>
    </source>
</evidence>
<evidence type="ECO:0000256" key="1">
    <source>
        <dbReference type="SAM" id="Phobius"/>
    </source>
</evidence>
<feature type="transmembrane region" description="Helical" evidence="1">
    <location>
        <begin position="177"/>
        <end position="202"/>
    </location>
</feature>
<sequence length="216" mass="22570">MKRLADYMKKTLAGIFLAGIVSTGASATTITFDTMPHSVFAPTPQIHIESGYQITPTSSFATFGSFGSGGLHLDICCGPFSSGVQLSRVGGGLFSVNSLDLSLYQDTALLPSWVHFVSFTGFRNNVAVAALSGGSGLPGTLTFGSAFAALDRLVIDTLAIPASFDPFIDYHLDVDNIVVTSVAAVPLPAAIWSLLAGLGLLVSLKAVRRRLRPTGC</sequence>
<keyword evidence="2" id="KW-0732">Signal</keyword>
<organism evidence="3 4">
    <name type="scientific">Roseovarius aestuarii</name>
    <dbReference type="NCBI Taxonomy" id="475083"/>
    <lineage>
        <taxon>Bacteria</taxon>
        <taxon>Pseudomonadati</taxon>
        <taxon>Pseudomonadota</taxon>
        <taxon>Alphaproteobacteria</taxon>
        <taxon>Rhodobacterales</taxon>
        <taxon>Roseobacteraceae</taxon>
        <taxon>Roseovarius</taxon>
    </lineage>
</organism>
<keyword evidence="1" id="KW-0472">Membrane</keyword>
<protein>
    <recommendedName>
        <fullName evidence="5">VPLPA-CTERM protein sorting domain-containing protein</fullName>
    </recommendedName>
</protein>
<dbReference type="RefSeq" id="WP_139836323.1">
    <property type="nucleotide sequence ID" value="NZ_FWXB01000003.1"/>
</dbReference>
<dbReference type="Proteomes" id="UP000193224">
    <property type="component" value="Unassembled WGS sequence"/>
</dbReference>